<name>A0A9N9FR31_9GLOM</name>
<keyword evidence="3" id="KW-1185">Reference proteome</keyword>
<sequence length="298" mass="34280">MGNILRILKTLNHNEEFLPYVPEKDSEVDRFQIIHHLTREIWNENYFSPMREALEHGIKVLDIGCGSGTWVCDMASDYRRSEITGIDKISIFPTEKPFNVKFQTGNILDGLDFPDESFHFIHIRFMAIWFTRGQYERIVIPELLRLLVPGGWLELVEPEIVVNNPGKLMDKYVKLMHTKLTETDRDPFFFATGIDDFLHSTGQLEHINHDKKSIPLGNWNQQYGALCLQTILPSIVGVLVTVSEISEKQVEKITKELTVEANANYSYIYHHRIFAQKIQELSEDDRAAGDNLSSSPSS</sequence>
<evidence type="ECO:0000313" key="2">
    <source>
        <dbReference type="EMBL" id="CAG8550474.1"/>
    </source>
</evidence>
<dbReference type="InterPro" id="IPR029063">
    <property type="entry name" value="SAM-dependent_MTases_sf"/>
</dbReference>
<protein>
    <submittedName>
        <fullName evidence="2">14241_t:CDS:1</fullName>
    </submittedName>
</protein>
<gene>
    <name evidence="2" type="ORF">ALEPTO_LOCUS5851</name>
</gene>
<dbReference type="InterPro" id="IPR041698">
    <property type="entry name" value="Methyltransf_25"/>
</dbReference>
<dbReference type="Pfam" id="PF13649">
    <property type="entry name" value="Methyltransf_25"/>
    <property type="match status" value="1"/>
</dbReference>
<dbReference type="AlphaFoldDB" id="A0A9N9FR31"/>
<comment type="caution">
    <text evidence="2">The sequence shown here is derived from an EMBL/GenBank/DDBJ whole genome shotgun (WGS) entry which is preliminary data.</text>
</comment>
<dbReference type="Proteomes" id="UP000789508">
    <property type="component" value="Unassembled WGS sequence"/>
</dbReference>
<dbReference type="PANTHER" id="PTHR43591">
    <property type="entry name" value="METHYLTRANSFERASE"/>
    <property type="match status" value="1"/>
</dbReference>
<feature type="domain" description="Methyltransferase" evidence="1">
    <location>
        <begin position="60"/>
        <end position="151"/>
    </location>
</feature>
<reference evidence="2" key="1">
    <citation type="submission" date="2021-06" db="EMBL/GenBank/DDBJ databases">
        <authorList>
            <person name="Kallberg Y."/>
            <person name="Tangrot J."/>
            <person name="Rosling A."/>
        </authorList>
    </citation>
    <scope>NUCLEOTIDE SEQUENCE</scope>
    <source>
        <strain evidence="2">FL130A</strain>
    </source>
</reference>
<proteinExistence type="predicted"/>
<organism evidence="2 3">
    <name type="scientific">Ambispora leptoticha</name>
    <dbReference type="NCBI Taxonomy" id="144679"/>
    <lineage>
        <taxon>Eukaryota</taxon>
        <taxon>Fungi</taxon>
        <taxon>Fungi incertae sedis</taxon>
        <taxon>Mucoromycota</taxon>
        <taxon>Glomeromycotina</taxon>
        <taxon>Glomeromycetes</taxon>
        <taxon>Archaeosporales</taxon>
        <taxon>Ambisporaceae</taxon>
        <taxon>Ambispora</taxon>
    </lineage>
</organism>
<dbReference type="GO" id="GO:0008168">
    <property type="term" value="F:methyltransferase activity"/>
    <property type="evidence" value="ECO:0007669"/>
    <property type="project" value="TreeGrafter"/>
</dbReference>
<dbReference type="EMBL" id="CAJVPS010001791">
    <property type="protein sequence ID" value="CAG8550474.1"/>
    <property type="molecule type" value="Genomic_DNA"/>
</dbReference>
<accession>A0A9N9FR31</accession>
<evidence type="ECO:0000259" key="1">
    <source>
        <dbReference type="Pfam" id="PF13649"/>
    </source>
</evidence>
<evidence type="ECO:0000313" key="3">
    <source>
        <dbReference type="Proteomes" id="UP000789508"/>
    </source>
</evidence>
<dbReference type="Gene3D" id="3.40.50.150">
    <property type="entry name" value="Vaccinia Virus protein VP39"/>
    <property type="match status" value="1"/>
</dbReference>
<dbReference type="CDD" id="cd02440">
    <property type="entry name" value="AdoMet_MTases"/>
    <property type="match status" value="1"/>
</dbReference>
<dbReference type="OrthoDB" id="2013972at2759"/>
<dbReference type="PANTHER" id="PTHR43591:SF24">
    <property type="entry name" value="2-METHOXY-6-POLYPRENYL-1,4-BENZOQUINOL METHYLASE, MITOCHONDRIAL"/>
    <property type="match status" value="1"/>
</dbReference>
<dbReference type="SUPFAM" id="SSF53335">
    <property type="entry name" value="S-adenosyl-L-methionine-dependent methyltransferases"/>
    <property type="match status" value="1"/>
</dbReference>